<name>A0AAV6HHF2_9TELE</name>
<comment type="caution">
    <text evidence="1">The sequence shown here is derived from an EMBL/GenBank/DDBJ whole genome shotgun (WGS) entry which is preliminary data.</text>
</comment>
<gene>
    <name evidence="1" type="ORF">AALO_G00002010</name>
</gene>
<sequence>MIEPGCRTDARRERLEVALEVSWVFSQISLIINSRGPRVVGVLLTCLPSTISVGVCPCVLMPVSPAWGSAGVLSSL</sequence>
<reference evidence="1 2" key="1">
    <citation type="submission" date="2020-10" db="EMBL/GenBank/DDBJ databases">
        <title>Chromosome-scale genome assembly of the Allis shad, Alosa alosa.</title>
        <authorList>
            <person name="Margot Z."/>
            <person name="Christophe K."/>
            <person name="Cabau C."/>
            <person name="Louis A."/>
            <person name="Berthelot C."/>
            <person name="Parey E."/>
            <person name="Roest Crollius H."/>
            <person name="Montfort J."/>
            <person name="Robinson-Rechavi M."/>
            <person name="Bucao C."/>
            <person name="Bouchez O."/>
            <person name="Gislard M."/>
            <person name="Lluch J."/>
            <person name="Milhes M."/>
            <person name="Lampietro C."/>
            <person name="Lopez Roques C."/>
            <person name="Donnadieu C."/>
            <person name="Braasch I."/>
            <person name="Desvignes T."/>
            <person name="Postlethwait J."/>
            <person name="Bobe J."/>
            <person name="Guiguen Y."/>
        </authorList>
    </citation>
    <scope>NUCLEOTIDE SEQUENCE [LARGE SCALE GENOMIC DNA]</scope>
    <source>
        <strain evidence="1">M-15738</strain>
        <tissue evidence="1">Blood</tissue>
    </source>
</reference>
<proteinExistence type="predicted"/>
<evidence type="ECO:0000313" key="2">
    <source>
        <dbReference type="Proteomes" id="UP000823561"/>
    </source>
</evidence>
<organism evidence="1 2">
    <name type="scientific">Alosa alosa</name>
    <name type="common">allis shad</name>
    <dbReference type="NCBI Taxonomy" id="278164"/>
    <lineage>
        <taxon>Eukaryota</taxon>
        <taxon>Metazoa</taxon>
        <taxon>Chordata</taxon>
        <taxon>Craniata</taxon>
        <taxon>Vertebrata</taxon>
        <taxon>Euteleostomi</taxon>
        <taxon>Actinopterygii</taxon>
        <taxon>Neopterygii</taxon>
        <taxon>Teleostei</taxon>
        <taxon>Clupei</taxon>
        <taxon>Clupeiformes</taxon>
        <taxon>Clupeoidei</taxon>
        <taxon>Clupeidae</taxon>
        <taxon>Alosa</taxon>
    </lineage>
</organism>
<accession>A0AAV6HHF2</accession>
<protein>
    <submittedName>
        <fullName evidence="1">Uncharacterized protein</fullName>
    </submittedName>
</protein>
<keyword evidence="2" id="KW-1185">Reference proteome</keyword>
<dbReference type="EMBL" id="JADWDJ010000001">
    <property type="protein sequence ID" value="KAG5285312.1"/>
    <property type="molecule type" value="Genomic_DNA"/>
</dbReference>
<dbReference type="AlphaFoldDB" id="A0AAV6HHF2"/>
<dbReference type="Proteomes" id="UP000823561">
    <property type="component" value="Chromosome 1"/>
</dbReference>
<evidence type="ECO:0000313" key="1">
    <source>
        <dbReference type="EMBL" id="KAG5285312.1"/>
    </source>
</evidence>